<evidence type="ECO:0000256" key="1">
    <source>
        <dbReference type="ARBA" id="ARBA00004173"/>
    </source>
</evidence>
<dbReference type="Pfam" id="PF00572">
    <property type="entry name" value="Ribosomal_L13"/>
    <property type="match status" value="1"/>
</dbReference>
<dbReference type="GO" id="GO:0017148">
    <property type="term" value="P:negative regulation of translation"/>
    <property type="evidence" value="ECO:0007669"/>
    <property type="project" value="TreeGrafter"/>
</dbReference>
<sequence length="260" mass="30059">RQVKSLGISFVHQEPTCLSQRSPIAFLRHSTVALDQQTSQTPIVARYRRPQTRQRALEHFSKHDQGHRAFTTNSQCRNTSERYTPLPCTGRARRVWTEKLQTNLAYSRAWHLIDVGADPRPLGRIASQIAITLMGKHKPIWDPSTDCGDYVVAVGLHDLHTTGKKRYQKKYYSHTTRPGSLKEITMDRMMEKWGGSEVLRRAVRGMLPKNRLRDDRMARLKMFEGVSHPYKQNIIKDYTRPSIAQQPEVKVAFAQQQKQQ</sequence>
<evidence type="ECO:0000256" key="3">
    <source>
        <dbReference type="ARBA" id="ARBA00022980"/>
    </source>
</evidence>
<comment type="caution">
    <text evidence="8">The sequence shown here is derived from an EMBL/GenBank/DDBJ whole genome shotgun (WGS) entry which is preliminary data.</text>
</comment>
<proteinExistence type="inferred from homology"/>
<dbReference type="Proteomes" id="UP000310121">
    <property type="component" value="Unassembled WGS sequence"/>
</dbReference>
<protein>
    <recommendedName>
        <fullName evidence="7">Large ribosomal subunit protein uL13m</fullName>
    </recommendedName>
</protein>
<dbReference type="InterPro" id="IPR036899">
    <property type="entry name" value="Ribosomal_uL13_sf"/>
</dbReference>
<reference evidence="8 9" key="1">
    <citation type="submission" date="2018-10" db="EMBL/GenBank/DDBJ databases">
        <title>Fifty Aureobasidium pullulans genomes reveal a recombining polyextremotolerant generalist.</title>
        <authorList>
            <person name="Gostincar C."/>
            <person name="Turk M."/>
            <person name="Zajc J."/>
            <person name="Gunde-Cimerman N."/>
        </authorList>
    </citation>
    <scope>NUCLEOTIDE SEQUENCE [LARGE SCALE GENOMIC DNA]</scope>
    <source>
        <strain evidence="8 9">EXF-3844</strain>
    </source>
</reference>
<evidence type="ECO:0000256" key="5">
    <source>
        <dbReference type="ARBA" id="ARBA00023274"/>
    </source>
</evidence>
<dbReference type="PANTHER" id="PTHR11545:SF2">
    <property type="entry name" value="LARGE RIBOSOMAL SUBUNIT PROTEIN UL13M"/>
    <property type="match status" value="1"/>
</dbReference>
<feature type="non-terminal residue" evidence="8">
    <location>
        <position position="1"/>
    </location>
</feature>
<dbReference type="PANTHER" id="PTHR11545">
    <property type="entry name" value="RIBOSOMAL PROTEIN L13"/>
    <property type="match status" value="1"/>
</dbReference>
<evidence type="ECO:0000256" key="4">
    <source>
        <dbReference type="ARBA" id="ARBA00023128"/>
    </source>
</evidence>
<evidence type="ECO:0000313" key="9">
    <source>
        <dbReference type="Proteomes" id="UP000310121"/>
    </source>
</evidence>
<dbReference type="SUPFAM" id="SSF52161">
    <property type="entry name" value="Ribosomal protein L13"/>
    <property type="match status" value="1"/>
</dbReference>
<dbReference type="InterPro" id="IPR005822">
    <property type="entry name" value="Ribosomal_uL13"/>
</dbReference>
<comment type="function">
    <text evidence="6">Component of the mitochondrial ribosome (mitoribosome), a dedicated translation machinery responsible for the synthesis of mitochondrial genome-encoded proteins, including at least some of the essential transmembrane subunits of the mitochondrial respiratory chain. The mitoribosomes are attached to the mitochondrial inner membrane and translation products are cotranslationally integrated into the membrane.</text>
</comment>
<dbReference type="HAMAP" id="MF_01366">
    <property type="entry name" value="Ribosomal_uL13"/>
    <property type="match status" value="1"/>
</dbReference>
<dbReference type="GO" id="GO:0003729">
    <property type="term" value="F:mRNA binding"/>
    <property type="evidence" value="ECO:0007669"/>
    <property type="project" value="TreeGrafter"/>
</dbReference>
<dbReference type="InterPro" id="IPR005823">
    <property type="entry name" value="Ribosomal_uL13_bac-type"/>
</dbReference>
<dbReference type="AlphaFoldDB" id="A0A4S9UNC3"/>
<dbReference type="GO" id="GO:0006412">
    <property type="term" value="P:translation"/>
    <property type="evidence" value="ECO:0007669"/>
    <property type="project" value="InterPro"/>
</dbReference>
<accession>A0A4S9UNC3</accession>
<evidence type="ECO:0000313" key="8">
    <source>
        <dbReference type="EMBL" id="THZ39515.1"/>
    </source>
</evidence>
<dbReference type="GO" id="GO:0003735">
    <property type="term" value="F:structural constituent of ribosome"/>
    <property type="evidence" value="ECO:0007669"/>
    <property type="project" value="InterPro"/>
</dbReference>
<keyword evidence="4" id="KW-0496">Mitochondrion</keyword>
<comment type="similarity">
    <text evidence="2">Belongs to the universal ribosomal protein uL13 family.</text>
</comment>
<gene>
    <name evidence="8" type="ORF">D6C90_06096</name>
</gene>
<evidence type="ECO:0000256" key="7">
    <source>
        <dbReference type="ARBA" id="ARBA00068950"/>
    </source>
</evidence>
<dbReference type="EMBL" id="QZBN01000610">
    <property type="protein sequence ID" value="THZ39515.1"/>
    <property type="molecule type" value="Genomic_DNA"/>
</dbReference>
<dbReference type="CDD" id="cd00392">
    <property type="entry name" value="Ribosomal_L13"/>
    <property type="match status" value="1"/>
</dbReference>
<organism evidence="8 9">
    <name type="scientific">Aureobasidium pullulans</name>
    <name type="common">Black yeast</name>
    <name type="synonym">Pullularia pullulans</name>
    <dbReference type="NCBI Taxonomy" id="5580"/>
    <lineage>
        <taxon>Eukaryota</taxon>
        <taxon>Fungi</taxon>
        <taxon>Dikarya</taxon>
        <taxon>Ascomycota</taxon>
        <taxon>Pezizomycotina</taxon>
        <taxon>Dothideomycetes</taxon>
        <taxon>Dothideomycetidae</taxon>
        <taxon>Dothideales</taxon>
        <taxon>Saccotheciaceae</taxon>
        <taxon>Aureobasidium</taxon>
    </lineage>
</organism>
<keyword evidence="5" id="KW-0687">Ribonucleoprotein</keyword>
<dbReference type="GO" id="GO:0005762">
    <property type="term" value="C:mitochondrial large ribosomal subunit"/>
    <property type="evidence" value="ECO:0007669"/>
    <property type="project" value="TreeGrafter"/>
</dbReference>
<dbReference type="FunFam" id="3.90.1180.10:FF:000007">
    <property type="entry name" value="50S ribosomal protein L13"/>
    <property type="match status" value="1"/>
</dbReference>
<dbReference type="NCBIfam" id="TIGR01066">
    <property type="entry name" value="rplM_bact"/>
    <property type="match status" value="1"/>
</dbReference>
<comment type="subcellular location">
    <subcellularLocation>
        <location evidence="1">Mitochondrion</location>
    </subcellularLocation>
</comment>
<dbReference type="Gene3D" id="3.90.1180.10">
    <property type="entry name" value="Ribosomal protein L13"/>
    <property type="match status" value="1"/>
</dbReference>
<evidence type="ECO:0000256" key="6">
    <source>
        <dbReference type="ARBA" id="ARBA00037226"/>
    </source>
</evidence>
<evidence type="ECO:0000256" key="2">
    <source>
        <dbReference type="ARBA" id="ARBA00006227"/>
    </source>
</evidence>
<keyword evidence="3 8" id="KW-0689">Ribosomal protein</keyword>
<name>A0A4S9UNC3_AURPU</name>